<keyword evidence="4" id="KW-0432">Leucine biosynthesis</keyword>
<evidence type="ECO:0000256" key="1">
    <source>
        <dbReference type="ARBA" id="ARBA00004689"/>
    </source>
</evidence>
<keyword evidence="5" id="KW-0028">Amino-acid biosynthesis</keyword>
<reference evidence="11 12" key="1">
    <citation type="submission" date="2021-11" db="EMBL/GenBank/DDBJ databases">
        <title>Seasonal and diel survey of microbial diversity of the Tyrrhenian coast.</title>
        <authorList>
            <person name="Gattoni G."/>
            <person name="Corral P."/>
        </authorList>
    </citation>
    <scope>NUCLEOTIDE SEQUENCE [LARGE SCALE GENOMIC DNA]</scope>
    <source>
        <strain evidence="11 12">Mr9</strain>
    </source>
</reference>
<dbReference type="SUPFAM" id="SSF51569">
    <property type="entry name" value="Aldolase"/>
    <property type="match status" value="1"/>
</dbReference>
<dbReference type="InterPro" id="IPR054691">
    <property type="entry name" value="LeuA/HCS_post-cat"/>
</dbReference>
<evidence type="ECO:0000259" key="10">
    <source>
        <dbReference type="PROSITE" id="PS50991"/>
    </source>
</evidence>
<dbReference type="Pfam" id="PF00682">
    <property type="entry name" value="HMGL-like"/>
    <property type="match status" value="1"/>
</dbReference>
<evidence type="ECO:0000256" key="2">
    <source>
        <dbReference type="ARBA" id="ARBA00009396"/>
    </source>
</evidence>
<evidence type="ECO:0000256" key="9">
    <source>
        <dbReference type="RuleBase" id="RU003523"/>
    </source>
</evidence>
<dbReference type="Proteomes" id="UP001197770">
    <property type="component" value="Unassembled WGS sequence"/>
</dbReference>
<keyword evidence="11" id="KW-0012">Acyltransferase</keyword>
<gene>
    <name evidence="11" type="ORF">LLW17_13240</name>
</gene>
<dbReference type="Gene3D" id="1.10.238.260">
    <property type="match status" value="1"/>
</dbReference>
<accession>A0ABS8GUK6</accession>
<protein>
    <recommendedName>
        <fullName evidence="3">2-isopropylmalate synthase</fullName>
        <ecNumber evidence="3">2.3.3.13</ecNumber>
    </recommendedName>
</protein>
<evidence type="ECO:0000256" key="6">
    <source>
        <dbReference type="ARBA" id="ARBA00022679"/>
    </source>
</evidence>
<dbReference type="PROSITE" id="PS00815">
    <property type="entry name" value="AIPM_HOMOCIT_SYNTH_1"/>
    <property type="match status" value="1"/>
</dbReference>
<dbReference type="RefSeq" id="WP_228230767.1">
    <property type="nucleotide sequence ID" value="NZ_JAJGMW010000018.1"/>
</dbReference>
<dbReference type="GO" id="GO:0003852">
    <property type="term" value="F:2-isopropylmalate synthase activity"/>
    <property type="evidence" value="ECO:0007669"/>
    <property type="project" value="UniProtKB-EC"/>
</dbReference>
<organism evidence="11 12">
    <name type="scientific">Leeuwenhoekiella parthenopeia</name>
    <dbReference type="NCBI Taxonomy" id="2890320"/>
    <lineage>
        <taxon>Bacteria</taxon>
        <taxon>Pseudomonadati</taxon>
        <taxon>Bacteroidota</taxon>
        <taxon>Flavobacteriia</taxon>
        <taxon>Flavobacteriales</taxon>
        <taxon>Flavobacteriaceae</taxon>
        <taxon>Leeuwenhoekiella</taxon>
    </lineage>
</organism>
<keyword evidence="8" id="KW-0100">Branched-chain amino acid biosynthesis</keyword>
<dbReference type="EMBL" id="JAJGMW010000018">
    <property type="protein sequence ID" value="MCC4213690.1"/>
    <property type="molecule type" value="Genomic_DNA"/>
</dbReference>
<dbReference type="EC" id="2.3.3.13" evidence="3"/>
<evidence type="ECO:0000313" key="11">
    <source>
        <dbReference type="EMBL" id="MCC4213690.1"/>
    </source>
</evidence>
<evidence type="ECO:0000256" key="7">
    <source>
        <dbReference type="ARBA" id="ARBA00023211"/>
    </source>
</evidence>
<keyword evidence="6 9" id="KW-0808">Transferase</keyword>
<dbReference type="Gene3D" id="3.20.20.70">
    <property type="entry name" value="Aldolase class I"/>
    <property type="match status" value="1"/>
</dbReference>
<proteinExistence type="inferred from homology"/>
<dbReference type="PROSITE" id="PS50991">
    <property type="entry name" value="PYR_CT"/>
    <property type="match status" value="1"/>
</dbReference>
<dbReference type="PROSITE" id="PS00816">
    <property type="entry name" value="AIPM_HOMOCIT_SYNTH_2"/>
    <property type="match status" value="1"/>
</dbReference>
<dbReference type="Pfam" id="PF22617">
    <property type="entry name" value="HCS_D2"/>
    <property type="match status" value="1"/>
</dbReference>
<keyword evidence="12" id="KW-1185">Reference proteome</keyword>
<keyword evidence="7" id="KW-0464">Manganese</keyword>
<dbReference type="InterPro" id="IPR050073">
    <property type="entry name" value="2-IPM_HCS-like"/>
</dbReference>
<evidence type="ECO:0000313" key="12">
    <source>
        <dbReference type="Proteomes" id="UP001197770"/>
    </source>
</evidence>
<dbReference type="CDD" id="cd07940">
    <property type="entry name" value="DRE_TIM_IPMS"/>
    <property type="match status" value="1"/>
</dbReference>
<dbReference type="InterPro" id="IPR013785">
    <property type="entry name" value="Aldolase_TIM"/>
</dbReference>
<name>A0ABS8GUK6_9FLAO</name>
<feature type="domain" description="Pyruvate carboxyltransferase" evidence="10">
    <location>
        <begin position="6"/>
        <end position="267"/>
    </location>
</feature>
<dbReference type="InterPro" id="IPR002034">
    <property type="entry name" value="AIPM/Hcit_synth_CS"/>
</dbReference>
<evidence type="ECO:0000256" key="5">
    <source>
        <dbReference type="ARBA" id="ARBA00022605"/>
    </source>
</evidence>
<dbReference type="PANTHER" id="PTHR10277:SF9">
    <property type="entry name" value="2-ISOPROPYLMALATE SYNTHASE 1, CHLOROPLASTIC-RELATED"/>
    <property type="match status" value="1"/>
</dbReference>
<dbReference type="InterPro" id="IPR000891">
    <property type="entry name" value="PYR_CT"/>
</dbReference>
<evidence type="ECO:0000256" key="8">
    <source>
        <dbReference type="ARBA" id="ARBA00023304"/>
    </source>
</evidence>
<sequence>MTDNKVQIFDTTLRDGEQVPGCKLDTQQKLIIAERLDLLGVDVIEAGFPISSPGDFKSVEEIARLVKNATVCGLTRAVKKDIEVAAEALKYAVRPRIHTGIGTSDSHIQYKFKSNREEIIKRAYDAVAYAKTFVEDVEFYAEDAGRTDNEYLARVCEVAIKAGATVLNIPDTTGYCLPEEYGAKMKYLKENVKGIEKAILSCHCHNDLGLATANSIAGVINGARQIECTINGIGERAGNTALEEVVMILRQHPDLGLDTGINSRLLWDTSKMVSDKMGMPVQPNKAVVGSNAFAHSSGIHQDGVIKNRETYEIMDPEEVGVTESAIVLTARSGRAALAYRSKKVGYELTKLQLDEVYDVFLSFADKQKEIHDEDIHEIMKVANIQAQVEA</sequence>
<comment type="caution">
    <text evidence="11">The sequence shown here is derived from an EMBL/GenBank/DDBJ whole genome shotgun (WGS) entry which is preliminary data.</text>
</comment>
<dbReference type="NCBIfam" id="NF002086">
    <property type="entry name" value="PRK00915.1-3"/>
    <property type="match status" value="1"/>
</dbReference>
<comment type="similarity">
    <text evidence="2">Belongs to the alpha-IPM synthase/homocitrate synthase family. LeuA type 1 subfamily.</text>
</comment>
<dbReference type="PANTHER" id="PTHR10277">
    <property type="entry name" value="HOMOCITRATE SYNTHASE-RELATED"/>
    <property type="match status" value="1"/>
</dbReference>
<evidence type="ECO:0000256" key="3">
    <source>
        <dbReference type="ARBA" id="ARBA00012973"/>
    </source>
</evidence>
<comment type="pathway">
    <text evidence="1">Amino-acid biosynthesis; L-leucine biosynthesis; L-leucine from 3-methyl-2-oxobutanoate: step 1/4.</text>
</comment>
<evidence type="ECO:0000256" key="4">
    <source>
        <dbReference type="ARBA" id="ARBA00022430"/>
    </source>
</evidence>